<reference evidence="1" key="1">
    <citation type="submission" date="2019-09" db="EMBL/GenBank/DDBJ databases">
        <authorList>
            <person name="Rodrigo-Torres L."/>
            <person name="Arahal R. D."/>
            <person name="Lucena T."/>
        </authorList>
    </citation>
    <scope>NUCLEOTIDE SEQUENCE</scope>
    <source>
        <strain evidence="1">ISS653</strain>
    </source>
</reference>
<evidence type="ECO:0000313" key="1">
    <source>
        <dbReference type="EMBL" id="VVV02096.1"/>
    </source>
</evidence>
<gene>
    <name evidence="1" type="primary">pyrC</name>
    <name evidence="1" type="ORF">FVB9532_03392</name>
</gene>
<sequence>MKILIKAATIVNSESAHHLKKVDILVNDGKIEAIDKSISTKADQVIEKENLHVSLGWFDSSVSFGEPGYEERETLDNGMKTAAKSGFTTILLNPTTQPVADNSSTISFLISHQGKHGVQLAPVGTLTKHADGVDLAELYDMKNAGAVAFSDYKKPVKNPNLLKIALQYTQNFDGLVQSFPQENAIARNGYVHEEYQSTQLGLKGIPSFAEELQISRDLFILEYTGGKLHIPTISTEKSVQLIKEAKKNGLDVTCSVAIHNLLLTDEKLQGFDANYKVTPPLRTDKDRKALLKAVKDGTIDMVTTDHMPIDIEQKKVEFENAAFGTIGLETAFAALNKLLPTEKAIKVLTQGRERFHLETPKLEIGQKANLTLFNPESNFTFEKNHILSTSKNSMFLGEKLKGKVYGILANHQLTLS</sequence>
<organism evidence="1 2">
    <name type="scientific">Mesonia oceanica</name>
    <dbReference type="NCBI Taxonomy" id="2687242"/>
    <lineage>
        <taxon>Bacteria</taxon>
        <taxon>Pseudomonadati</taxon>
        <taxon>Bacteroidota</taxon>
        <taxon>Flavobacteriia</taxon>
        <taxon>Flavobacteriales</taxon>
        <taxon>Flavobacteriaceae</taxon>
        <taxon>Mesonia</taxon>
    </lineage>
</organism>
<evidence type="ECO:0000313" key="2">
    <source>
        <dbReference type="Proteomes" id="UP000356253"/>
    </source>
</evidence>
<dbReference type="EMBL" id="CABVMM010000015">
    <property type="protein sequence ID" value="VVV02096.1"/>
    <property type="molecule type" value="Genomic_DNA"/>
</dbReference>
<dbReference type="Proteomes" id="UP000356253">
    <property type="component" value="Unassembled WGS sequence"/>
</dbReference>
<protein>
    <submittedName>
        <fullName evidence="1">Dihydroorotase</fullName>
        <ecNumber evidence="1">3.5.2.3</ecNumber>
    </submittedName>
</protein>
<keyword evidence="2" id="KW-1185">Reference proteome</keyword>
<comment type="caution">
    <text evidence="1">The sequence shown here is derived from an EMBL/GenBank/DDBJ whole genome shotgun (WGS) entry which is preliminary data.</text>
</comment>
<accession>A0AC61YC87</accession>
<dbReference type="EC" id="3.5.2.3" evidence="1"/>
<name>A0AC61YC87_9FLAO</name>
<keyword evidence="1" id="KW-0378">Hydrolase</keyword>
<proteinExistence type="predicted"/>